<comment type="caution">
    <text evidence="4">The sequence shown here is derived from an EMBL/GenBank/DDBJ whole genome shotgun (WGS) entry which is preliminary data.</text>
</comment>
<reference evidence="4" key="2">
    <citation type="submission" date="2020-09" db="EMBL/GenBank/DDBJ databases">
        <authorList>
            <person name="Sun Q."/>
            <person name="Kim S."/>
        </authorList>
    </citation>
    <scope>NUCLEOTIDE SEQUENCE</scope>
    <source>
        <strain evidence="4">KCTC 32437</strain>
    </source>
</reference>
<feature type="compositionally biased region" description="Polar residues" evidence="2">
    <location>
        <begin position="883"/>
        <end position="892"/>
    </location>
</feature>
<organism evidence="4 5">
    <name type="scientific">Devosia pacifica</name>
    <dbReference type="NCBI Taxonomy" id="1335967"/>
    <lineage>
        <taxon>Bacteria</taxon>
        <taxon>Pseudomonadati</taxon>
        <taxon>Pseudomonadota</taxon>
        <taxon>Alphaproteobacteria</taxon>
        <taxon>Hyphomicrobiales</taxon>
        <taxon>Devosiaceae</taxon>
        <taxon>Devosia</taxon>
    </lineage>
</organism>
<evidence type="ECO:0000313" key="5">
    <source>
        <dbReference type="Proteomes" id="UP000646579"/>
    </source>
</evidence>
<feature type="compositionally biased region" description="Low complexity" evidence="2">
    <location>
        <begin position="855"/>
        <end position="881"/>
    </location>
</feature>
<feature type="compositionally biased region" description="Low complexity" evidence="2">
    <location>
        <begin position="760"/>
        <end position="774"/>
    </location>
</feature>
<feature type="compositionally biased region" description="Acidic residues" evidence="2">
    <location>
        <begin position="621"/>
        <end position="636"/>
    </location>
</feature>
<feature type="region of interest" description="Disordered" evidence="2">
    <location>
        <begin position="855"/>
        <end position="913"/>
    </location>
</feature>
<evidence type="ECO:0000256" key="1">
    <source>
        <dbReference type="SAM" id="Coils"/>
    </source>
</evidence>
<dbReference type="InterPro" id="IPR006597">
    <property type="entry name" value="Sel1-like"/>
</dbReference>
<dbReference type="SUPFAM" id="SSF47090">
    <property type="entry name" value="PGBD-like"/>
    <property type="match status" value="1"/>
</dbReference>
<sequence length="1265" mass="134924">MARAYSASTASDAYASEWQALRGELVALLDKVEGRYGNETGSDDREYDGLARRVRDLREQVVSTEPGNRKREALQSVKRAVDRFNDRDERTERDDDLHSAIAQIRSRQGPQPAAARVSSVNGAQLVELTGLVSGIGKRLERLEGEIKTRSGDSAQLRDVGGQVEQLAQVVELLAGAVGETGQVKRLEMQIGALTDMVQTQSGADLEMLNRRLDEVSATIDKLAELQMQQMQREVAREERAAESPDQGALMRDIESGMRSVYDRIDAIERNVGLSQGDLDRLTGEMSALTGMMQDQQLQPDEIMARFDLLQQDVAGLSGGNADLGELREDLAALRGSIARTLEPRFERIEEQLGAIGEHLADGRDDGGIRRIEAQLSDLMARMDETGAQLGTLSRLYADTAEASAPDYSALADLVAERTSQAVQKASRASHDDEVLTRIERRLSDMSQRAEERPDTSAAASALNFDQDALADLVALRTSEAVGKSLPVVEERHVPDTAAMDEMEQRLVTRLDTAGRETAERLARLEETLRRRSEAAPSKPAAAQAPIDEASEHTIYSDIPTAGVEPDLQRDDDQPGDDQLDKAAAAQVEDISAKDDTRDLEAMFAALAQDREETDTSSRIVDDEDDRMPSSPDEDTPLVDLSFSPARSPEPAPPAAPREPLPAVPTAAQTESAAEKERPQFDPTSVERPPRPVSSLGLDDGEDPFVVPSSAPAAATQSAPATSQSTFIAAARKAQRSKQASADANANSVIGRALARVRPGSDQQPAPESAPAPAEAQDEPAPSRRGLFKRGKKAEPASDKSQEPNAAKPHEEAHDEDAAEPGFLTKHRRPLLLAAALVAVSALALNLAMQRMTPEAGAPTAPAATAPATTTEAPALDEPAPANNDATDVSTLTAPDDTAAFSPPTSSGSADNLVIGPQSLETASRFERPALESQQVLPELPAGTDLADVSAGLQPAGSFPATPVEEDGITTSAIPEATSPVEFDLPPEPIGPDVMRQAAAQGDARAQFEVAAIYTEGQAVQQDYAAAATWYERSAAQGFVPAQYRLGNLYETGNGVEPDLTVAKLWYQRAAEAGNRMAMHNLAAVYAGGELGEQDFDSAATWFERAARQGMTDSQFNLGMLYARGLGVEQNLETSYKWFSIAAANGDPDAAQARDDIARSLGAEAVAQIGAEVAGFEPEPIDIAANFAPIGTWSKSFDPGDTIVNADVIGKVQAALNKLGYEAGRPDGLMGPQTREAISAFEADAGMSTSGSVNPRLLAVLGSQPV</sequence>
<keyword evidence="5" id="KW-1185">Reference proteome</keyword>
<dbReference type="SMART" id="SM00671">
    <property type="entry name" value="SEL1"/>
    <property type="match status" value="4"/>
</dbReference>
<feature type="compositionally biased region" description="Low complexity" evidence="2">
    <location>
        <begin position="534"/>
        <end position="545"/>
    </location>
</feature>
<feature type="compositionally biased region" description="Basic and acidic residues" evidence="2">
    <location>
        <begin position="792"/>
        <end position="812"/>
    </location>
</feature>
<feature type="domain" description="Peptidoglycan binding-like" evidence="3">
    <location>
        <begin position="1209"/>
        <end position="1260"/>
    </location>
</feature>
<accession>A0A918VXE5</accession>
<dbReference type="PANTHER" id="PTHR11102">
    <property type="entry name" value="SEL-1-LIKE PROTEIN"/>
    <property type="match status" value="1"/>
</dbReference>
<evidence type="ECO:0000256" key="2">
    <source>
        <dbReference type="SAM" id="MobiDB-lite"/>
    </source>
</evidence>
<feature type="region of interest" description="Disordered" evidence="2">
    <location>
        <begin position="528"/>
        <end position="817"/>
    </location>
</feature>
<dbReference type="EMBL" id="BMZE01000003">
    <property type="protein sequence ID" value="GHA31346.1"/>
    <property type="molecule type" value="Genomic_DNA"/>
</dbReference>
<dbReference type="InterPro" id="IPR002477">
    <property type="entry name" value="Peptidoglycan-bd-like"/>
</dbReference>
<evidence type="ECO:0000313" key="4">
    <source>
        <dbReference type="EMBL" id="GHA31346.1"/>
    </source>
</evidence>
<feature type="compositionally biased region" description="Pro residues" evidence="2">
    <location>
        <begin position="647"/>
        <end position="662"/>
    </location>
</feature>
<dbReference type="InterPro" id="IPR036365">
    <property type="entry name" value="PGBD-like_sf"/>
</dbReference>
<dbReference type="AlphaFoldDB" id="A0A918VXE5"/>
<name>A0A918VXE5_9HYPH</name>
<reference evidence="4" key="1">
    <citation type="journal article" date="2014" name="Int. J. Syst. Evol. Microbiol.">
        <title>Complete genome sequence of Corynebacterium casei LMG S-19264T (=DSM 44701T), isolated from a smear-ripened cheese.</title>
        <authorList>
            <consortium name="US DOE Joint Genome Institute (JGI-PGF)"/>
            <person name="Walter F."/>
            <person name="Albersmeier A."/>
            <person name="Kalinowski J."/>
            <person name="Ruckert C."/>
        </authorList>
    </citation>
    <scope>NUCLEOTIDE SEQUENCE</scope>
    <source>
        <strain evidence="4">KCTC 32437</strain>
    </source>
</reference>
<keyword evidence="1" id="KW-0175">Coiled coil</keyword>
<dbReference type="Proteomes" id="UP000646579">
    <property type="component" value="Unassembled WGS sequence"/>
</dbReference>
<dbReference type="SUPFAM" id="SSF81901">
    <property type="entry name" value="HCP-like"/>
    <property type="match status" value="1"/>
</dbReference>
<gene>
    <name evidence="4" type="ORF">GCM10007989_29190</name>
</gene>
<feature type="coiled-coil region" evidence="1">
    <location>
        <begin position="205"/>
        <end position="240"/>
    </location>
</feature>
<dbReference type="RefSeq" id="WP_189426457.1">
    <property type="nucleotide sequence ID" value="NZ_BMZE01000003.1"/>
</dbReference>
<dbReference type="Pfam" id="PF01471">
    <property type="entry name" value="PG_binding_1"/>
    <property type="match status" value="1"/>
</dbReference>
<dbReference type="Gene3D" id="1.25.40.10">
    <property type="entry name" value="Tetratricopeptide repeat domain"/>
    <property type="match status" value="1"/>
</dbReference>
<dbReference type="InterPro" id="IPR011990">
    <property type="entry name" value="TPR-like_helical_dom_sf"/>
</dbReference>
<proteinExistence type="predicted"/>
<dbReference type="InterPro" id="IPR036366">
    <property type="entry name" value="PGBDSf"/>
</dbReference>
<dbReference type="Pfam" id="PF08238">
    <property type="entry name" value="Sel1"/>
    <property type="match status" value="4"/>
</dbReference>
<feature type="compositionally biased region" description="Low complexity" evidence="2">
    <location>
        <begin position="707"/>
        <end position="741"/>
    </location>
</feature>
<evidence type="ECO:0000259" key="3">
    <source>
        <dbReference type="Pfam" id="PF01471"/>
    </source>
</evidence>
<dbReference type="InterPro" id="IPR050767">
    <property type="entry name" value="Sel1_AlgK"/>
</dbReference>
<dbReference type="PANTHER" id="PTHR11102:SF160">
    <property type="entry name" value="ERAD-ASSOCIATED E3 UBIQUITIN-PROTEIN LIGASE COMPONENT HRD3"/>
    <property type="match status" value="1"/>
</dbReference>
<feature type="compositionally biased region" description="Basic and acidic residues" evidence="2">
    <location>
        <begin position="590"/>
        <end position="600"/>
    </location>
</feature>
<protein>
    <submittedName>
        <fullName evidence="4">Peptidoglycan-binding protein</fullName>
    </submittedName>
</protein>
<dbReference type="Gene3D" id="1.10.101.10">
    <property type="entry name" value="PGBD-like superfamily/PGBD"/>
    <property type="match status" value="1"/>
</dbReference>